<accession>A0A7R9PY60</accession>
<organism evidence="1">
    <name type="scientific">Medioppia subpectinata</name>
    <dbReference type="NCBI Taxonomy" id="1979941"/>
    <lineage>
        <taxon>Eukaryota</taxon>
        <taxon>Metazoa</taxon>
        <taxon>Ecdysozoa</taxon>
        <taxon>Arthropoda</taxon>
        <taxon>Chelicerata</taxon>
        <taxon>Arachnida</taxon>
        <taxon>Acari</taxon>
        <taxon>Acariformes</taxon>
        <taxon>Sarcoptiformes</taxon>
        <taxon>Oribatida</taxon>
        <taxon>Brachypylina</taxon>
        <taxon>Oppioidea</taxon>
        <taxon>Oppiidae</taxon>
        <taxon>Medioppia</taxon>
    </lineage>
</organism>
<sequence length="323" mass="37761">MILYGTKTLTFNGSNEQLVYGVGDQQIENIFVHFDNQTLDMNGNSDLFICVNKIKDIVIQCTSTIAVQWNVKKLYQLKYNFTEERINGFNYTDIRLVNDTNQYLLFGLTYSEAVCCALNELFDCIEYTVRRECKEDAIEELKQINQLIRAQKPYNCTDSFQKSHKCSTFIRKVTNYILNYGHSSAQSVYTFHILLYHIQSVEIEMGLIVIIDHHCYHCWHPLHCLLPIPLEILWIKIFDICGKHHIKCQSIAAVEECIHIFNTLAINLDKVWFHYKCWHKIAINYGSNDSRMVANLFDTSRKIHNFVAVFIHELKLTPTLFAH</sequence>
<reference evidence="1" key="1">
    <citation type="submission" date="2020-11" db="EMBL/GenBank/DDBJ databases">
        <authorList>
            <person name="Tran Van P."/>
        </authorList>
    </citation>
    <scope>NUCLEOTIDE SEQUENCE</scope>
</reference>
<dbReference type="Proteomes" id="UP000759131">
    <property type="component" value="Unassembled WGS sequence"/>
</dbReference>
<evidence type="ECO:0000313" key="1">
    <source>
        <dbReference type="EMBL" id="CAD7625113.1"/>
    </source>
</evidence>
<dbReference type="EMBL" id="CAJPIZ010002813">
    <property type="protein sequence ID" value="CAG2105543.1"/>
    <property type="molecule type" value="Genomic_DNA"/>
</dbReference>
<dbReference type="AlphaFoldDB" id="A0A7R9PY60"/>
<evidence type="ECO:0000313" key="2">
    <source>
        <dbReference type="Proteomes" id="UP000759131"/>
    </source>
</evidence>
<keyword evidence="2" id="KW-1185">Reference proteome</keyword>
<gene>
    <name evidence="1" type="ORF">OSB1V03_LOCUS5549</name>
</gene>
<proteinExistence type="predicted"/>
<name>A0A7R9PY60_9ACAR</name>
<dbReference type="EMBL" id="OC857388">
    <property type="protein sequence ID" value="CAD7625113.1"/>
    <property type="molecule type" value="Genomic_DNA"/>
</dbReference>
<dbReference type="OrthoDB" id="10550775at2759"/>
<protein>
    <submittedName>
        <fullName evidence="1">Uncharacterized protein</fullName>
    </submittedName>
</protein>